<evidence type="ECO:0000313" key="8">
    <source>
        <dbReference type="EMBL" id="MBX12710.1"/>
    </source>
</evidence>
<dbReference type="GO" id="GO:0061630">
    <property type="term" value="F:ubiquitin protein ligase activity"/>
    <property type="evidence" value="ECO:0007669"/>
    <property type="project" value="UniProtKB-EC"/>
</dbReference>
<dbReference type="InterPro" id="IPR000225">
    <property type="entry name" value="Armadillo"/>
</dbReference>
<keyword evidence="5" id="KW-0677">Repeat</keyword>
<name>A0A2P2L424_RHIMU</name>
<dbReference type="Gene3D" id="3.30.40.10">
    <property type="entry name" value="Zinc/RING finger domain, C3HC4 (zinc finger)"/>
    <property type="match status" value="1"/>
</dbReference>
<dbReference type="InterPro" id="IPR011989">
    <property type="entry name" value="ARM-like"/>
</dbReference>
<evidence type="ECO:0000256" key="6">
    <source>
        <dbReference type="ARBA" id="ARBA00022786"/>
    </source>
</evidence>
<evidence type="ECO:0000256" key="5">
    <source>
        <dbReference type="ARBA" id="ARBA00022737"/>
    </source>
</evidence>
<sequence>MAKTGVFDSDPTVMARAMELKKELQKLVKTILDDDDYRVETVDQAKEALCALKELKMKNRSLSLKTRDLMSCPEEFKCPLSKELMRDPVILCTGQTYDRPFIQKWLKSGNRTCPLTQQVLSHTVMTPNHLIREMISHWCKSQGLELPDPIHHLNEEGLTEADHNHFLSLLGNMSSSFPKQKEAAKELRLLTKRMPSFRALFGESVDAIPQLLSPLIGSKSGTAIHPELQEDVITTLLNLSIHDNNKKLVAETPMVIPLLIEALSAGTIETRTNAAAALFTLSALDSNKELIGKLGAMKPLLDLLDEGHPLAMKDVASAIFNLCIIHENKERAVRDGAVKVIVLKIMSGVHVDELLAILAMLSSQQKAVEEIGELGGVHCLLRIIRESTCERNKENCIAILHTICLNDRTKWKTLREEESAYGTISKLALDGTSRAKRKANGILERLKRAVNLTHTA</sequence>
<dbReference type="FunFam" id="3.30.40.10:FF:000114">
    <property type="entry name" value="RING-type E3 ubiquitin transferase"/>
    <property type="match status" value="1"/>
</dbReference>
<feature type="domain" description="U-box" evidence="7">
    <location>
        <begin position="71"/>
        <end position="145"/>
    </location>
</feature>
<protein>
    <recommendedName>
        <fullName evidence="3">RING-type E3 ubiquitin transferase</fullName>
        <ecNumber evidence="3">2.3.2.27</ecNumber>
    </recommendedName>
</protein>
<reference evidence="8" key="1">
    <citation type="submission" date="2018-02" db="EMBL/GenBank/DDBJ databases">
        <title>Rhizophora mucronata_Transcriptome.</title>
        <authorList>
            <person name="Meera S.P."/>
            <person name="Sreeshan A."/>
            <person name="Augustine A."/>
        </authorList>
    </citation>
    <scope>NUCLEOTIDE SEQUENCE</scope>
    <source>
        <tissue evidence="8">Leaf</tissue>
    </source>
</reference>
<organism evidence="8">
    <name type="scientific">Rhizophora mucronata</name>
    <name type="common">Asiatic mangrove</name>
    <dbReference type="NCBI Taxonomy" id="61149"/>
    <lineage>
        <taxon>Eukaryota</taxon>
        <taxon>Viridiplantae</taxon>
        <taxon>Streptophyta</taxon>
        <taxon>Embryophyta</taxon>
        <taxon>Tracheophyta</taxon>
        <taxon>Spermatophyta</taxon>
        <taxon>Magnoliopsida</taxon>
        <taxon>eudicotyledons</taxon>
        <taxon>Gunneridae</taxon>
        <taxon>Pentapetalae</taxon>
        <taxon>rosids</taxon>
        <taxon>fabids</taxon>
        <taxon>Malpighiales</taxon>
        <taxon>Rhizophoraceae</taxon>
        <taxon>Rhizophora</taxon>
    </lineage>
</organism>
<dbReference type="SUPFAM" id="SSF57850">
    <property type="entry name" value="RING/U-box"/>
    <property type="match status" value="1"/>
</dbReference>
<keyword evidence="6" id="KW-0833">Ubl conjugation pathway</keyword>
<dbReference type="FunFam" id="1.25.10.10:FF:000330">
    <property type="entry name" value="RING-type E3 ubiquitin transferase"/>
    <property type="match status" value="1"/>
</dbReference>
<dbReference type="PANTHER" id="PTHR23315:SF253">
    <property type="entry name" value="U-BOX DOMAIN-CONTAINING PROTEIN 9"/>
    <property type="match status" value="1"/>
</dbReference>
<evidence type="ECO:0000256" key="1">
    <source>
        <dbReference type="ARBA" id="ARBA00000900"/>
    </source>
</evidence>
<dbReference type="SMART" id="SM00185">
    <property type="entry name" value="ARM"/>
    <property type="match status" value="4"/>
</dbReference>
<dbReference type="EC" id="2.3.2.27" evidence="3"/>
<evidence type="ECO:0000256" key="2">
    <source>
        <dbReference type="ARBA" id="ARBA00004906"/>
    </source>
</evidence>
<accession>A0A2P2L424</accession>
<dbReference type="CDD" id="cd16664">
    <property type="entry name" value="RING-Ubox_PUB"/>
    <property type="match status" value="1"/>
</dbReference>
<dbReference type="PANTHER" id="PTHR23315">
    <property type="entry name" value="U BOX DOMAIN-CONTAINING"/>
    <property type="match status" value="1"/>
</dbReference>
<dbReference type="InterPro" id="IPR003613">
    <property type="entry name" value="Ubox_domain"/>
</dbReference>
<dbReference type="UniPathway" id="UPA00143"/>
<proteinExistence type="predicted"/>
<dbReference type="Pfam" id="PF04564">
    <property type="entry name" value="U-box"/>
    <property type="match status" value="1"/>
</dbReference>
<dbReference type="AlphaFoldDB" id="A0A2P2L424"/>
<dbReference type="Gene3D" id="1.25.10.10">
    <property type="entry name" value="Leucine-rich Repeat Variant"/>
    <property type="match status" value="2"/>
</dbReference>
<comment type="pathway">
    <text evidence="2">Protein modification; protein ubiquitination.</text>
</comment>
<comment type="catalytic activity">
    <reaction evidence="1">
        <text>S-ubiquitinyl-[E2 ubiquitin-conjugating enzyme]-L-cysteine + [acceptor protein]-L-lysine = [E2 ubiquitin-conjugating enzyme]-L-cysteine + N(6)-ubiquitinyl-[acceptor protein]-L-lysine.</text>
        <dbReference type="EC" id="2.3.2.27"/>
    </reaction>
</comment>
<dbReference type="InterPro" id="IPR045210">
    <property type="entry name" value="RING-Ubox_PUB"/>
</dbReference>
<dbReference type="GO" id="GO:0016567">
    <property type="term" value="P:protein ubiquitination"/>
    <property type="evidence" value="ECO:0007669"/>
    <property type="project" value="UniProtKB-UniPathway"/>
</dbReference>
<evidence type="ECO:0000256" key="4">
    <source>
        <dbReference type="ARBA" id="ARBA00022679"/>
    </source>
</evidence>
<keyword evidence="4" id="KW-0808">Transferase</keyword>
<dbReference type="InterPro" id="IPR016024">
    <property type="entry name" value="ARM-type_fold"/>
</dbReference>
<dbReference type="PROSITE" id="PS51698">
    <property type="entry name" value="U_BOX"/>
    <property type="match status" value="1"/>
</dbReference>
<evidence type="ECO:0000256" key="3">
    <source>
        <dbReference type="ARBA" id="ARBA00012483"/>
    </source>
</evidence>
<dbReference type="SMART" id="SM00504">
    <property type="entry name" value="Ubox"/>
    <property type="match status" value="1"/>
</dbReference>
<evidence type="ECO:0000259" key="7">
    <source>
        <dbReference type="PROSITE" id="PS51698"/>
    </source>
</evidence>
<dbReference type="SUPFAM" id="SSF48371">
    <property type="entry name" value="ARM repeat"/>
    <property type="match status" value="1"/>
</dbReference>
<dbReference type="InterPro" id="IPR013083">
    <property type="entry name" value="Znf_RING/FYVE/PHD"/>
</dbReference>
<dbReference type="EMBL" id="GGEC01032226">
    <property type="protein sequence ID" value="MBX12710.1"/>
    <property type="molecule type" value="Transcribed_RNA"/>
</dbReference>